<evidence type="ECO:0000313" key="3">
    <source>
        <dbReference type="Proteomes" id="UP000586827"/>
    </source>
</evidence>
<evidence type="ECO:0000313" key="2">
    <source>
        <dbReference type="EMBL" id="NNH74060.1"/>
    </source>
</evidence>
<keyword evidence="3" id="KW-1185">Reference proteome</keyword>
<feature type="chain" id="PRO_5032337625" evidence="1">
    <location>
        <begin position="25"/>
        <end position="234"/>
    </location>
</feature>
<keyword evidence="1" id="KW-0732">Signal</keyword>
<reference evidence="2 3" key="1">
    <citation type="submission" date="2020-05" db="EMBL/GenBank/DDBJ databases">
        <title>MicrobeNet Type strains.</title>
        <authorList>
            <person name="Nicholson A.C."/>
        </authorList>
    </citation>
    <scope>NUCLEOTIDE SEQUENCE [LARGE SCALE GENOMIC DNA]</scope>
    <source>
        <strain evidence="2 3">JCM 3224</strain>
    </source>
</reference>
<dbReference type="RefSeq" id="WP_157551939.1">
    <property type="nucleotide sequence ID" value="NZ_JABELX010000012.1"/>
</dbReference>
<proteinExistence type="predicted"/>
<comment type="caution">
    <text evidence="2">The sequence shown here is derived from an EMBL/GenBank/DDBJ whole genome shotgun (WGS) entry which is preliminary data.</text>
</comment>
<evidence type="ECO:0000256" key="1">
    <source>
        <dbReference type="SAM" id="SignalP"/>
    </source>
</evidence>
<protein>
    <submittedName>
        <fullName evidence="2">Peptidase S1</fullName>
    </submittedName>
</protein>
<gene>
    <name evidence="2" type="ORF">HLB23_30110</name>
</gene>
<feature type="signal peptide" evidence="1">
    <location>
        <begin position="1"/>
        <end position="24"/>
    </location>
</feature>
<organism evidence="2 3">
    <name type="scientific">Nocardia uniformis</name>
    <dbReference type="NCBI Taxonomy" id="53432"/>
    <lineage>
        <taxon>Bacteria</taxon>
        <taxon>Bacillati</taxon>
        <taxon>Actinomycetota</taxon>
        <taxon>Actinomycetes</taxon>
        <taxon>Mycobacteriales</taxon>
        <taxon>Nocardiaceae</taxon>
        <taxon>Nocardia</taxon>
    </lineage>
</organism>
<dbReference type="CDD" id="cd21112">
    <property type="entry name" value="alphaLP-like"/>
    <property type="match status" value="1"/>
</dbReference>
<dbReference type="Gene3D" id="2.40.10.10">
    <property type="entry name" value="Trypsin-like serine proteases"/>
    <property type="match status" value="2"/>
</dbReference>
<sequence>MVVAVGALSATVLTSGITAGTASAAAVLGGGSGIYVEQLDDPNSIGECTLTAIGYDRENRLVGITAGHCGEIGARIAGEYSVRTGTVGVIAEKSEGNDWAVVLLDPERVSPTRQVAQSVINGVAPAPKLGDNVCKNGRTTGFTCGPVWEANPEYFRSQVCADHGDSGAPVLLGDRVVGMVVAGADFEAGPVTIDLAPCKGAGDFFHQPEISTTMDLVLADIDRTNGVGAGFRTF</sequence>
<dbReference type="InterPro" id="IPR009003">
    <property type="entry name" value="Peptidase_S1_PA"/>
</dbReference>
<accession>A0A849CCD5</accession>
<dbReference type="AlphaFoldDB" id="A0A849CCD5"/>
<dbReference type="EMBL" id="JABELX010000012">
    <property type="protein sequence ID" value="NNH74060.1"/>
    <property type="molecule type" value="Genomic_DNA"/>
</dbReference>
<dbReference type="InterPro" id="IPR043504">
    <property type="entry name" value="Peptidase_S1_PA_chymotrypsin"/>
</dbReference>
<dbReference type="Proteomes" id="UP000586827">
    <property type="component" value="Unassembled WGS sequence"/>
</dbReference>
<name>A0A849CCD5_9NOCA</name>
<dbReference type="SUPFAM" id="SSF50494">
    <property type="entry name" value="Trypsin-like serine proteases"/>
    <property type="match status" value="1"/>
</dbReference>